<dbReference type="EMBL" id="CAKLBY020000193">
    <property type="protein sequence ID" value="CAK7933153.1"/>
    <property type="molecule type" value="Genomic_DNA"/>
</dbReference>
<comment type="caution">
    <text evidence="2">The sequence shown here is derived from an EMBL/GenBank/DDBJ whole genome shotgun (WGS) entry which is preliminary data.</text>
</comment>
<organism evidence="2 3">
    <name type="scientific">Peronospora matthiolae</name>
    <dbReference type="NCBI Taxonomy" id="2874970"/>
    <lineage>
        <taxon>Eukaryota</taxon>
        <taxon>Sar</taxon>
        <taxon>Stramenopiles</taxon>
        <taxon>Oomycota</taxon>
        <taxon>Peronosporomycetes</taxon>
        <taxon>Peronosporales</taxon>
        <taxon>Peronosporaceae</taxon>
        <taxon>Peronospora</taxon>
    </lineage>
</organism>
<accession>A0AAV1UHL6</accession>
<keyword evidence="1" id="KW-0472">Membrane</keyword>
<protein>
    <submittedName>
        <fullName evidence="2">Uncharacterized protein</fullName>
    </submittedName>
</protein>
<dbReference type="Proteomes" id="UP001162060">
    <property type="component" value="Unassembled WGS sequence"/>
</dbReference>
<gene>
    <name evidence="2" type="ORF">PM001_LOCUS18303</name>
</gene>
<reference evidence="2" key="1">
    <citation type="submission" date="2024-01" db="EMBL/GenBank/DDBJ databases">
        <authorList>
            <person name="Webb A."/>
        </authorList>
    </citation>
    <scope>NUCLEOTIDE SEQUENCE</scope>
    <source>
        <strain evidence="2">Pm1</strain>
    </source>
</reference>
<keyword evidence="1" id="KW-1133">Transmembrane helix</keyword>
<evidence type="ECO:0000313" key="2">
    <source>
        <dbReference type="EMBL" id="CAK7933153.1"/>
    </source>
</evidence>
<name>A0AAV1UHL6_9STRA</name>
<evidence type="ECO:0000313" key="3">
    <source>
        <dbReference type="Proteomes" id="UP001162060"/>
    </source>
</evidence>
<evidence type="ECO:0000256" key="1">
    <source>
        <dbReference type="SAM" id="Phobius"/>
    </source>
</evidence>
<keyword evidence="1" id="KW-0812">Transmembrane</keyword>
<feature type="transmembrane region" description="Helical" evidence="1">
    <location>
        <begin position="161"/>
        <end position="181"/>
    </location>
</feature>
<sequence>MAAPSHRRRTISELDMSSMRRISDALLLAQNRARRATDRANQAEHLLRLVLAQVDVNRLCVHSLADQEVLQATIPSNSLLFMNDVRGRSASAGNIMENDELPASMTSSRWLQNAAKDVVTHLKQDMTRQKRYMALLSRRTTHPVHPSLWSYMNPSVGIRHAFFMAGLLLGVVAGVVVTKQWHLQDPHCKRCQETPSLLRKLAKWWKKRGGASTVIAPWRLISMPMDELSYLIHPAPVDVA</sequence>
<proteinExistence type="predicted"/>
<dbReference type="AlphaFoldDB" id="A0AAV1UHL6"/>